<accession>A0A381C4L3</accession>
<dbReference type="AlphaFoldDB" id="A0A381C4L3"/>
<keyword evidence="1" id="KW-0472">Membrane</keyword>
<keyword evidence="1" id="KW-1133">Transmembrane helix</keyword>
<gene>
    <name evidence="2" type="ORF">NCTC12119_01260</name>
</gene>
<dbReference type="EMBL" id="UIGI01000001">
    <property type="protein sequence ID" value="SUW62796.1"/>
    <property type="molecule type" value="Genomic_DNA"/>
</dbReference>
<evidence type="ECO:0000313" key="3">
    <source>
        <dbReference type="Proteomes" id="UP000255528"/>
    </source>
</evidence>
<evidence type="ECO:0000313" key="2">
    <source>
        <dbReference type="EMBL" id="SUW62796.1"/>
    </source>
</evidence>
<dbReference type="Proteomes" id="UP000255528">
    <property type="component" value="Unassembled WGS sequence"/>
</dbReference>
<protein>
    <submittedName>
        <fullName evidence="2">Uncharacterized protein</fullName>
    </submittedName>
</protein>
<organism evidence="2 3">
    <name type="scientific">Buttiauxella agrestis</name>
    <dbReference type="NCBI Taxonomy" id="82977"/>
    <lineage>
        <taxon>Bacteria</taxon>
        <taxon>Pseudomonadati</taxon>
        <taxon>Pseudomonadota</taxon>
        <taxon>Gammaproteobacteria</taxon>
        <taxon>Enterobacterales</taxon>
        <taxon>Enterobacteriaceae</taxon>
        <taxon>Buttiauxella</taxon>
    </lineage>
</organism>
<dbReference type="RefSeq" id="WP_115627683.1">
    <property type="nucleotide sequence ID" value="NZ_UIGI01000001.1"/>
</dbReference>
<name>A0A381C4L3_9ENTR</name>
<feature type="transmembrane region" description="Helical" evidence="1">
    <location>
        <begin position="29"/>
        <end position="46"/>
    </location>
</feature>
<sequence>MKTTPADKSSLPIVEKPFWLSFEFQLRRIGFALLLAIVIAAMVGLFSRGYISDARIANDSGTLRIDYEKYSRLMSDVDMKITSSQIRENRNRIILGGDFMDSFRIDTLQPQPDKMYSLNGMMVLEYSVSAPGSEQTLWLSLTPMKFGATHSTVAIDNGPEITLHQFIYP</sequence>
<reference evidence="2 3" key="1">
    <citation type="submission" date="2018-06" db="EMBL/GenBank/DDBJ databases">
        <authorList>
            <consortium name="Pathogen Informatics"/>
            <person name="Doyle S."/>
        </authorList>
    </citation>
    <scope>NUCLEOTIDE SEQUENCE [LARGE SCALE GENOMIC DNA]</scope>
    <source>
        <strain evidence="2 3">NCTC12119</strain>
    </source>
</reference>
<evidence type="ECO:0000256" key="1">
    <source>
        <dbReference type="SAM" id="Phobius"/>
    </source>
</evidence>
<proteinExistence type="predicted"/>
<keyword evidence="1" id="KW-0812">Transmembrane</keyword>